<reference evidence="2 3" key="1">
    <citation type="journal article" date="2018" name="Aquat. Microb. Ecol.">
        <title>Gammaproteobacterial methanotrophs dominate.</title>
        <authorList>
            <person name="Rissanen A.J."/>
            <person name="Saarenheimo J."/>
            <person name="Tiirola M."/>
            <person name="Peura S."/>
            <person name="Aalto S.L."/>
            <person name="Karvinen A."/>
            <person name="Nykanen H."/>
        </authorList>
    </citation>
    <scope>NUCLEOTIDE SEQUENCE [LARGE SCALE GENOMIC DNA]</scope>
    <source>
        <strain evidence="2">AMbin10</strain>
    </source>
</reference>
<dbReference type="Proteomes" id="UP000249396">
    <property type="component" value="Unassembled WGS sequence"/>
</dbReference>
<dbReference type="InterPro" id="IPR016187">
    <property type="entry name" value="CTDL_fold"/>
</dbReference>
<evidence type="ECO:0000259" key="1">
    <source>
        <dbReference type="Pfam" id="PF03781"/>
    </source>
</evidence>
<sequence>MQTTPFIDTAWHPLASGNPPAWASEWGQDEHGVFVAFTFGAVTQRLRWIPPGRFMMGSLEEETRGLAKESYEEEWFKREHPRHTVYITKGFWLAGTPCTQALWEAVMHSNPSRFKSPRRPVEQVSWNDVQTFLQRINAEIPGLDLVLPTEAQWEHACRAGTDTALYSGPIEILGERNAPALDPIAWYGGNSGVGYELDEFSDSSSWPQMQYLNPKSGTREVGKKHYNSWGLHDMLGNVWEWCADGLRVYTEDTQIDPVGPVDAGADRVLRGGSWRDFAWYCRSASRFGSPSVNRDYYAGFRCARVQA</sequence>
<evidence type="ECO:0000313" key="3">
    <source>
        <dbReference type="Proteomes" id="UP000249396"/>
    </source>
</evidence>
<comment type="caution">
    <text evidence="2">The sequence shown here is derived from an EMBL/GenBank/DDBJ whole genome shotgun (WGS) entry which is preliminary data.</text>
</comment>
<organism evidence="2 3">
    <name type="scientific">Candidatus Methylumidiphilus alinenensis</name>
    <dbReference type="NCBI Taxonomy" id="2202197"/>
    <lineage>
        <taxon>Bacteria</taxon>
        <taxon>Pseudomonadati</taxon>
        <taxon>Pseudomonadota</taxon>
        <taxon>Gammaproteobacteria</taxon>
        <taxon>Methylococcales</taxon>
        <taxon>Candidatus Methylumidiphilus</taxon>
    </lineage>
</organism>
<proteinExistence type="predicted"/>
<gene>
    <name evidence="2" type="ORF">DM484_21105</name>
</gene>
<dbReference type="PANTHER" id="PTHR23150:SF19">
    <property type="entry name" value="FORMYLGLYCINE-GENERATING ENZYME"/>
    <property type="match status" value="1"/>
</dbReference>
<dbReference type="Gene3D" id="3.90.1580.10">
    <property type="entry name" value="paralog of FGE (formylglycine-generating enzyme)"/>
    <property type="match status" value="1"/>
</dbReference>
<name>A0A2W4QRA5_9GAMM</name>
<dbReference type="AlphaFoldDB" id="A0A2W4QRA5"/>
<feature type="domain" description="Sulfatase-modifying factor enzyme-like" evidence="1">
    <location>
        <begin position="48"/>
        <end position="304"/>
    </location>
</feature>
<dbReference type="InterPro" id="IPR005532">
    <property type="entry name" value="SUMF_dom"/>
</dbReference>
<dbReference type="InterPro" id="IPR051043">
    <property type="entry name" value="Sulfatase_Mod_Factor_Kinase"/>
</dbReference>
<dbReference type="InterPro" id="IPR042095">
    <property type="entry name" value="SUMF_sf"/>
</dbReference>
<dbReference type="SUPFAM" id="SSF56436">
    <property type="entry name" value="C-type lectin-like"/>
    <property type="match status" value="1"/>
</dbReference>
<dbReference type="GO" id="GO:0120147">
    <property type="term" value="F:formylglycine-generating oxidase activity"/>
    <property type="evidence" value="ECO:0007669"/>
    <property type="project" value="TreeGrafter"/>
</dbReference>
<evidence type="ECO:0000313" key="2">
    <source>
        <dbReference type="EMBL" id="PZN74492.1"/>
    </source>
</evidence>
<protein>
    <submittedName>
        <fullName evidence="2">Sulphatase-modifying factor protein</fullName>
    </submittedName>
</protein>
<dbReference type="EMBL" id="QJPH01000425">
    <property type="protein sequence ID" value="PZN74492.1"/>
    <property type="molecule type" value="Genomic_DNA"/>
</dbReference>
<dbReference type="Pfam" id="PF03781">
    <property type="entry name" value="FGE-sulfatase"/>
    <property type="match status" value="1"/>
</dbReference>
<accession>A0A2W4QRA5</accession>
<dbReference type="PANTHER" id="PTHR23150">
    <property type="entry name" value="SULFATASE MODIFYING FACTOR 1, 2"/>
    <property type="match status" value="1"/>
</dbReference>